<reference evidence="2 3" key="1">
    <citation type="submission" date="2024-04" db="EMBL/GenBank/DDBJ databases">
        <title>Luteolibacter sp. isolated from soil.</title>
        <authorList>
            <person name="An J."/>
        </authorList>
    </citation>
    <scope>NUCLEOTIDE SEQUENCE [LARGE SCALE GENOMIC DNA]</scope>
    <source>
        <strain evidence="2 3">Y139</strain>
    </source>
</reference>
<dbReference type="Proteomes" id="UP001371305">
    <property type="component" value="Unassembled WGS sequence"/>
</dbReference>
<evidence type="ECO:0000313" key="3">
    <source>
        <dbReference type="Proteomes" id="UP001371305"/>
    </source>
</evidence>
<feature type="transmembrane region" description="Helical" evidence="1">
    <location>
        <begin position="69"/>
        <end position="88"/>
    </location>
</feature>
<sequence>MNEALFWTPFDRPQVTFVSGNGTVRASTGLPPFGRKSGIVHLALERDWLVSFPSPASARPLTTGRIVSVAYWFVILVVFSLWFIFLLTRWRRMRIKSKTNIPLTP</sequence>
<keyword evidence="1" id="KW-0812">Transmembrane</keyword>
<proteinExistence type="predicted"/>
<keyword evidence="3" id="KW-1185">Reference proteome</keyword>
<protein>
    <submittedName>
        <fullName evidence="2">Uncharacterized protein</fullName>
    </submittedName>
</protein>
<keyword evidence="1" id="KW-1133">Transmembrane helix</keyword>
<gene>
    <name evidence="2" type="ORF">WKV53_13365</name>
</gene>
<evidence type="ECO:0000313" key="2">
    <source>
        <dbReference type="EMBL" id="MEK7951500.1"/>
    </source>
</evidence>
<name>A0ABU9AVT5_9BACT</name>
<organism evidence="2 3">
    <name type="scientific">Luteolibacter soli</name>
    <dbReference type="NCBI Taxonomy" id="3135280"/>
    <lineage>
        <taxon>Bacteria</taxon>
        <taxon>Pseudomonadati</taxon>
        <taxon>Verrucomicrobiota</taxon>
        <taxon>Verrucomicrobiia</taxon>
        <taxon>Verrucomicrobiales</taxon>
        <taxon>Verrucomicrobiaceae</taxon>
        <taxon>Luteolibacter</taxon>
    </lineage>
</organism>
<comment type="caution">
    <text evidence="2">The sequence shown here is derived from an EMBL/GenBank/DDBJ whole genome shotgun (WGS) entry which is preliminary data.</text>
</comment>
<accession>A0ABU9AVT5</accession>
<evidence type="ECO:0000256" key="1">
    <source>
        <dbReference type="SAM" id="Phobius"/>
    </source>
</evidence>
<keyword evidence="1" id="KW-0472">Membrane</keyword>
<dbReference type="EMBL" id="JBBUKT010000004">
    <property type="protein sequence ID" value="MEK7951500.1"/>
    <property type="molecule type" value="Genomic_DNA"/>
</dbReference>